<accession>A0AAX4L0A4</accession>
<sequence length="149" mass="16944">MKVISQSFKNEDYIPIRYTCDGEDLSPALEWDQVANAKSYAIIVEDPDAPGGTFIHWVIYNITTNKLPEGVPKIHKSQYGIQGVNDFGNVGYNGPCPPKTHPAHRYYFYVYALDTILSEIRNIDANRLKSMISGHEVDKGFIMGKYKRR</sequence>
<dbReference type="PANTHER" id="PTHR30289:SF1">
    <property type="entry name" value="PEBP (PHOSPHATIDYLETHANOLAMINE-BINDING PROTEIN) FAMILY PROTEIN"/>
    <property type="match status" value="1"/>
</dbReference>
<dbReference type="NCBIfam" id="TIGR00481">
    <property type="entry name" value="YbhB/YbcL family Raf kinase inhibitor-like protein"/>
    <property type="match status" value="1"/>
</dbReference>
<name>A0AAX4L0A4_9CREN</name>
<dbReference type="CDD" id="cd00865">
    <property type="entry name" value="PEBP_bact_arch"/>
    <property type="match status" value="1"/>
</dbReference>
<dbReference type="GO" id="GO:0004860">
    <property type="term" value="F:protein kinase inhibitor activity"/>
    <property type="evidence" value="ECO:0007669"/>
    <property type="project" value="UniProtKB-KW"/>
</dbReference>
<reference evidence="1 2" key="1">
    <citation type="submission" date="2024-02" db="EMBL/GenBank/DDBJ databases">
        <title>STSV induces naive adaptation in Sulfolobus.</title>
        <authorList>
            <person name="Xiang X."/>
            <person name="Song M."/>
        </authorList>
    </citation>
    <scope>NUCLEOTIDE SEQUENCE [LARGE SCALE GENOMIC DNA]</scope>
    <source>
        <strain evidence="1 2">RT2</strain>
    </source>
</reference>
<proteinExistence type="predicted"/>
<dbReference type="InterPro" id="IPR036610">
    <property type="entry name" value="PEBP-like_sf"/>
</dbReference>
<dbReference type="SUPFAM" id="SSF49777">
    <property type="entry name" value="PEBP-like"/>
    <property type="match status" value="1"/>
</dbReference>
<dbReference type="AlphaFoldDB" id="A0AAX4L0A4"/>
<dbReference type="PANTHER" id="PTHR30289">
    <property type="entry name" value="UNCHARACTERIZED PROTEIN YBCL-RELATED"/>
    <property type="match status" value="1"/>
</dbReference>
<dbReference type="EMBL" id="CP146016">
    <property type="protein sequence ID" value="WWQ60526.1"/>
    <property type="molecule type" value="Genomic_DNA"/>
</dbReference>
<dbReference type="InterPro" id="IPR008914">
    <property type="entry name" value="PEBP"/>
</dbReference>
<protein>
    <submittedName>
        <fullName evidence="1">YbhB/YbcL family Raf kinase inhibitor-like protein</fullName>
    </submittedName>
</protein>
<dbReference type="RefSeq" id="WP_338601424.1">
    <property type="nucleotide sequence ID" value="NZ_CP146016.1"/>
</dbReference>
<dbReference type="Proteomes" id="UP001432202">
    <property type="component" value="Chromosome"/>
</dbReference>
<keyword evidence="1" id="KW-0649">Protein kinase inhibitor</keyword>
<organism evidence="1 2">
    <name type="scientific">Sulfolobus tengchongensis</name>
    <dbReference type="NCBI Taxonomy" id="207809"/>
    <lineage>
        <taxon>Archaea</taxon>
        <taxon>Thermoproteota</taxon>
        <taxon>Thermoprotei</taxon>
        <taxon>Sulfolobales</taxon>
        <taxon>Sulfolobaceae</taxon>
        <taxon>Sulfolobus</taxon>
    </lineage>
</organism>
<dbReference type="InterPro" id="IPR005247">
    <property type="entry name" value="YbhB_YbcL/LppC-like"/>
</dbReference>
<evidence type="ECO:0000313" key="2">
    <source>
        <dbReference type="Proteomes" id="UP001432202"/>
    </source>
</evidence>
<keyword evidence="2" id="KW-1185">Reference proteome</keyword>
<dbReference type="Gene3D" id="3.90.280.10">
    <property type="entry name" value="PEBP-like"/>
    <property type="match status" value="1"/>
</dbReference>
<gene>
    <name evidence="1" type="ORF">V6M85_00085</name>
</gene>
<dbReference type="Pfam" id="PF01161">
    <property type="entry name" value="PBP"/>
    <property type="match status" value="1"/>
</dbReference>
<evidence type="ECO:0000313" key="1">
    <source>
        <dbReference type="EMBL" id="WWQ60526.1"/>
    </source>
</evidence>
<dbReference type="GeneID" id="89335120"/>